<keyword evidence="3" id="KW-0813">Transport</keyword>
<dbReference type="PANTHER" id="PTHR11629:SF63">
    <property type="entry name" value="V-TYPE PROTON ATPASE SUBUNIT A"/>
    <property type="match status" value="1"/>
</dbReference>
<keyword evidence="4 9" id="KW-0812">Transmembrane</keyword>
<feature type="transmembrane region" description="Helical" evidence="9">
    <location>
        <begin position="492"/>
        <end position="513"/>
    </location>
</feature>
<evidence type="ECO:0000256" key="2">
    <source>
        <dbReference type="ARBA" id="ARBA00009904"/>
    </source>
</evidence>
<feature type="transmembrane region" description="Helical" evidence="9">
    <location>
        <begin position="405"/>
        <end position="425"/>
    </location>
</feature>
<evidence type="ECO:0000256" key="5">
    <source>
        <dbReference type="ARBA" id="ARBA00022989"/>
    </source>
</evidence>
<comment type="subcellular location">
    <subcellularLocation>
        <location evidence="1">Membrane</location>
        <topology evidence="1">Multi-pass membrane protein</topology>
    </subcellularLocation>
</comment>
<sequence length="668" mass="74810">MAKLQMQRVSICALKRDRKAILEKLQSLGTLEVNVIEDESLTKMDTSPAKQRFDRKVHQTQTALEILNTYVPEKKSMFASLEGRRDVESHDFSQAVFSRKKVVDTAKRVAAVDKEIAEKKATILKMEAQIDSMQPWLSLEVPLDFKGTEKTGMLVGTMDPETTLENIYTYLKEFDDSLEAVEVDIISKDRNATYVSAIALKEILGKVEEALRLNGFTKPANPVNMVPKDYVEQLKVDIQSCEAEIADSKKEMETLAATRREIEMVADYYRMRKDKYEVLGLLPQSERTFFLSGYMPAEEVPKIEKEIASKYQCVVDIEEIKEEEEPPVVLKNGAFASSIEGVVESYGLPGKNDIDPSKITMVFFIIFFGLMLSDAAYGAIVSIVCFILLKKFPKISEGMRKSLRLFMFCGLSTLVWGLLFGGVFGDLVQIVTKTFFDHEIILKPIWFAPLDKPMLLLTLSLLFGVIHMFVGLGIKAYVCIKDKRYLDAFCDVGLWYLMLTGLILMLLPTDIFASISQMTFSFPPVVNTIAKVMAAAGAIGIFLMSGRSSKNPVLRLGLGAYDLYNITGWLSDILSYSRLLALGLATGVVASVINQMGSMAGKSVAGVIIFIFAFVFGHLLNMAINLLGAYVHTSRLQYVEFFGKFYDGDGRPFNPFKTNNEYVDIKED</sequence>
<evidence type="ECO:0000256" key="1">
    <source>
        <dbReference type="ARBA" id="ARBA00004141"/>
    </source>
</evidence>
<dbReference type="Gene3D" id="3.30.70.2750">
    <property type="match status" value="1"/>
</dbReference>
<evidence type="ECO:0000313" key="11">
    <source>
        <dbReference type="Proteomes" id="UP001523565"/>
    </source>
</evidence>
<evidence type="ECO:0000256" key="8">
    <source>
        <dbReference type="SAM" id="Coils"/>
    </source>
</evidence>
<dbReference type="PANTHER" id="PTHR11629">
    <property type="entry name" value="VACUOLAR PROTON ATPASES"/>
    <property type="match status" value="1"/>
</dbReference>
<comment type="similarity">
    <text evidence="2">Belongs to the V-ATPase 116 kDa subunit family.</text>
</comment>
<dbReference type="RefSeq" id="WP_262069871.1">
    <property type="nucleotide sequence ID" value="NZ_JAMXOC010000021.1"/>
</dbReference>
<accession>A0ABT1EJX3</accession>
<dbReference type="InterPro" id="IPR002490">
    <property type="entry name" value="V-ATPase_116kDa_su"/>
</dbReference>
<feature type="transmembrane region" description="Helical" evidence="9">
    <location>
        <begin position="361"/>
        <end position="389"/>
    </location>
</feature>
<protein>
    <submittedName>
        <fullName evidence="10">V-type ATP synthase subunit I</fullName>
    </submittedName>
</protein>
<proteinExistence type="inferred from homology"/>
<evidence type="ECO:0000256" key="7">
    <source>
        <dbReference type="ARBA" id="ARBA00023136"/>
    </source>
</evidence>
<reference evidence="10 11" key="1">
    <citation type="journal article" date="2022" name="Genome Biol. Evol.">
        <title>Host diet, physiology and behaviors set the stage for Lachnospiraceae cladogenesis.</title>
        <authorList>
            <person name="Vera-Ponce De Leon A."/>
            <person name="Schneider M."/>
            <person name="Jahnes B.C."/>
            <person name="Sadowski V."/>
            <person name="Camuy-Velez L.A."/>
            <person name="Duan J."/>
            <person name="Sabree Z.L."/>
        </authorList>
    </citation>
    <scope>NUCLEOTIDE SEQUENCE [LARGE SCALE GENOMIC DNA]</scope>
    <source>
        <strain evidence="10 11">PAL227</strain>
    </source>
</reference>
<keyword evidence="8" id="KW-0175">Coiled coil</keyword>
<feature type="transmembrane region" description="Helical" evidence="9">
    <location>
        <begin position="579"/>
        <end position="597"/>
    </location>
</feature>
<evidence type="ECO:0000256" key="9">
    <source>
        <dbReference type="SAM" id="Phobius"/>
    </source>
</evidence>
<keyword evidence="5 9" id="KW-1133">Transmembrane helix</keyword>
<gene>
    <name evidence="10" type="ORF">NK118_12085</name>
</gene>
<feature type="transmembrane region" description="Helical" evidence="9">
    <location>
        <begin position="454"/>
        <end position="480"/>
    </location>
</feature>
<keyword evidence="7 9" id="KW-0472">Membrane</keyword>
<name>A0ABT1EJX3_9FIRM</name>
<feature type="transmembrane region" description="Helical" evidence="9">
    <location>
        <begin position="603"/>
        <end position="627"/>
    </location>
</feature>
<evidence type="ECO:0000313" key="10">
    <source>
        <dbReference type="EMBL" id="MCP1110990.1"/>
    </source>
</evidence>
<dbReference type="Pfam" id="PF01496">
    <property type="entry name" value="V_ATPase_I"/>
    <property type="match status" value="2"/>
</dbReference>
<evidence type="ECO:0000256" key="4">
    <source>
        <dbReference type="ARBA" id="ARBA00022692"/>
    </source>
</evidence>
<organism evidence="10 11">
    <name type="scientific">Ohessyouella blattaphilus</name>
    <dbReference type="NCBI Taxonomy" id="2949333"/>
    <lineage>
        <taxon>Bacteria</taxon>
        <taxon>Bacillati</taxon>
        <taxon>Bacillota</taxon>
        <taxon>Clostridia</taxon>
        <taxon>Lachnospirales</taxon>
        <taxon>Lachnospiraceae</taxon>
        <taxon>Ohessyouella</taxon>
    </lineage>
</organism>
<feature type="transmembrane region" description="Helical" evidence="9">
    <location>
        <begin position="525"/>
        <end position="545"/>
    </location>
</feature>
<evidence type="ECO:0000256" key="3">
    <source>
        <dbReference type="ARBA" id="ARBA00022448"/>
    </source>
</evidence>
<comment type="caution">
    <text evidence="10">The sequence shown here is derived from an EMBL/GenBank/DDBJ whole genome shotgun (WGS) entry which is preliminary data.</text>
</comment>
<keyword evidence="11" id="KW-1185">Reference proteome</keyword>
<evidence type="ECO:0000256" key="6">
    <source>
        <dbReference type="ARBA" id="ARBA00023065"/>
    </source>
</evidence>
<dbReference type="Proteomes" id="UP001523565">
    <property type="component" value="Unassembled WGS sequence"/>
</dbReference>
<feature type="coiled-coil region" evidence="8">
    <location>
        <begin position="231"/>
        <end position="258"/>
    </location>
</feature>
<keyword evidence="6" id="KW-0406">Ion transport</keyword>
<dbReference type="EMBL" id="JAMZFV010000021">
    <property type="protein sequence ID" value="MCP1110990.1"/>
    <property type="molecule type" value="Genomic_DNA"/>
</dbReference>
<dbReference type="Gene3D" id="3.30.70.2170">
    <property type="match status" value="1"/>
</dbReference>
<dbReference type="Gene3D" id="1.20.1460.20">
    <property type="match status" value="1"/>
</dbReference>